<proteinExistence type="predicted"/>
<gene>
    <name evidence="2" type="primary">PARPA_01139.1 scaffold 1359</name>
</gene>
<evidence type="ECO:0000313" key="2">
    <source>
        <dbReference type="EMBL" id="CEP07830.1"/>
    </source>
</evidence>
<feature type="region of interest" description="Disordered" evidence="1">
    <location>
        <begin position="1"/>
        <end position="47"/>
    </location>
</feature>
<dbReference type="AlphaFoldDB" id="A0A0B7MX29"/>
<accession>A0A0B7MX29</accession>
<dbReference type="Proteomes" id="UP000054107">
    <property type="component" value="Unassembled WGS sequence"/>
</dbReference>
<organism evidence="2 3">
    <name type="scientific">Parasitella parasitica</name>
    <dbReference type="NCBI Taxonomy" id="35722"/>
    <lineage>
        <taxon>Eukaryota</taxon>
        <taxon>Fungi</taxon>
        <taxon>Fungi incertae sedis</taxon>
        <taxon>Mucoromycota</taxon>
        <taxon>Mucoromycotina</taxon>
        <taxon>Mucoromycetes</taxon>
        <taxon>Mucorales</taxon>
        <taxon>Mucorineae</taxon>
        <taxon>Mucoraceae</taxon>
        <taxon>Parasitella</taxon>
    </lineage>
</organism>
<evidence type="ECO:0000313" key="3">
    <source>
        <dbReference type="Proteomes" id="UP000054107"/>
    </source>
</evidence>
<reference evidence="2 3" key="1">
    <citation type="submission" date="2014-09" db="EMBL/GenBank/DDBJ databases">
        <authorList>
            <person name="Ellenberger Sabrina"/>
        </authorList>
    </citation>
    <scope>NUCLEOTIDE SEQUENCE [LARGE SCALE GENOMIC DNA]</scope>
    <source>
        <strain evidence="2 3">CBS 412.66</strain>
    </source>
</reference>
<dbReference type="EMBL" id="LN719426">
    <property type="protein sequence ID" value="CEP07830.1"/>
    <property type="molecule type" value="Genomic_DNA"/>
</dbReference>
<name>A0A0B7MX29_9FUNG</name>
<sequence>MALSWGSVTSSPPGVINNNQFFGAVDDPASHPRPGSAGEGPVHLLGQHNGHSLRQASWWDAVVGSDGPSGLLLASLICSGNSLAPHVSPVQAESS</sequence>
<evidence type="ECO:0000256" key="1">
    <source>
        <dbReference type="SAM" id="MobiDB-lite"/>
    </source>
</evidence>
<feature type="compositionally biased region" description="Polar residues" evidence="1">
    <location>
        <begin position="1"/>
        <end position="21"/>
    </location>
</feature>
<protein>
    <submittedName>
        <fullName evidence="2">Uncharacterized protein</fullName>
    </submittedName>
</protein>
<keyword evidence="3" id="KW-1185">Reference proteome</keyword>